<evidence type="ECO:0000313" key="5">
    <source>
        <dbReference type="Proteomes" id="UP000666240"/>
    </source>
</evidence>
<dbReference type="InterPro" id="IPR002347">
    <property type="entry name" value="SDR_fam"/>
</dbReference>
<dbReference type="PRINTS" id="PR00081">
    <property type="entry name" value="GDHRDH"/>
</dbReference>
<dbReference type="InterPro" id="IPR057326">
    <property type="entry name" value="KR_dom"/>
</dbReference>
<name>A0A8J7QX76_9HYPH</name>
<dbReference type="FunFam" id="3.40.50.720:FF:000084">
    <property type="entry name" value="Short-chain dehydrogenase reductase"/>
    <property type="match status" value="1"/>
</dbReference>
<feature type="domain" description="Ketoreductase" evidence="3">
    <location>
        <begin position="4"/>
        <end position="185"/>
    </location>
</feature>
<proteinExistence type="inferred from homology"/>
<dbReference type="Proteomes" id="UP000666240">
    <property type="component" value="Unassembled WGS sequence"/>
</dbReference>
<dbReference type="AlphaFoldDB" id="A0A8J7QX76"/>
<dbReference type="RefSeq" id="WP_209333333.1">
    <property type="nucleotide sequence ID" value="NZ_JAGIYY010000001.1"/>
</dbReference>
<gene>
    <name evidence="4" type="ORF">J5Y06_01455</name>
</gene>
<evidence type="ECO:0000256" key="1">
    <source>
        <dbReference type="ARBA" id="ARBA00006484"/>
    </source>
</evidence>
<organism evidence="4 5">
    <name type="scientific">Tianweitania sediminis</name>
    <dbReference type="NCBI Taxonomy" id="1502156"/>
    <lineage>
        <taxon>Bacteria</taxon>
        <taxon>Pseudomonadati</taxon>
        <taxon>Pseudomonadota</taxon>
        <taxon>Alphaproteobacteria</taxon>
        <taxon>Hyphomicrobiales</taxon>
        <taxon>Phyllobacteriaceae</taxon>
        <taxon>Tianweitania</taxon>
    </lineage>
</organism>
<dbReference type="SUPFAM" id="SSF51735">
    <property type="entry name" value="NAD(P)-binding Rossmann-fold domains"/>
    <property type="match status" value="1"/>
</dbReference>
<dbReference type="Gene3D" id="3.40.50.720">
    <property type="entry name" value="NAD(P)-binding Rossmann-like Domain"/>
    <property type="match status" value="1"/>
</dbReference>
<comment type="caution">
    <text evidence="4">The sequence shown here is derived from an EMBL/GenBank/DDBJ whole genome shotgun (WGS) entry which is preliminary data.</text>
</comment>
<evidence type="ECO:0000259" key="3">
    <source>
        <dbReference type="SMART" id="SM00822"/>
    </source>
</evidence>
<reference evidence="4" key="1">
    <citation type="submission" date="2021-03" db="EMBL/GenBank/DDBJ databases">
        <title>Genome sequencing and assembly of Tianweitania sediminis.</title>
        <authorList>
            <person name="Chhetri G."/>
        </authorList>
    </citation>
    <scope>NUCLEOTIDE SEQUENCE</scope>
    <source>
        <strain evidence="4">Z8</strain>
    </source>
</reference>
<keyword evidence="5" id="KW-1185">Reference proteome</keyword>
<dbReference type="EMBL" id="JAGIYY010000001">
    <property type="protein sequence ID" value="MBP0437315.1"/>
    <property type="molecule type" value="Genomic_DNA"/>
</dbReference>
<evidence type="ECO:0000256" key="2">
    <source>
        <dbReference type="RuleBase" id="RU000363"/>
    </source>
</evidence>
<dbReference type="GO" id="GO:0016616">
    <property type="term" value="F:oxidoreductase activity, acting on the CH-OH group of donors, NAD or NADP as acceptor"/>
    <property type="evidence" value="ECO:0007669"/>
    <property type="project" value="TreeGrafter"/>
</dbReference>
<evidence type="ECO:0000313" key="4">
    <source>
        <dbReference type="EMBL" id="MBP0437315.1"/>
    </source>
</evidence>
<dbReference type="PRINTS" id="PR00080">
    <property type="entry name" value="SDRFAMILY"/>
</dbReference>
<dbReference type="PROSITE" id="PS00061">
    <property type="entry name" value="ADH_SHORT"/>
    <property type="match status" value="1"/>
</dbReference>
<dbReference type="SMART" id="SM00822">
    <property type="entry name" value="PKS_KR"/>
    <property type="match status" value="1"/>
</dbReference>
<protein>
    <submittedName>
        <fullName evidence="4">SDR family oxidoreductase</fullName>
    </submittedName>
</protein>
<dbReference type="InterPro" id="IPR020904">
    <property type="entry name" value="Sc_DH/Rdtase_CS"/>
</dbReference>
<dbReference type="InterPro" id="IPR036291">
    <property type="entry name" value="NAD(P)-bd_dom_sf"/>
</dbReference>
<sequence length="256" mass="26476">MASRTILIAGGAGGMGLATALRFAADGDCIVLADLPGQRLEKAGERVAQTGARVQTIPLDITVVEQCSQVVKDAAAFGNGIDVLINAAGVWLEGPSQDVEEQDWDHVLDVNLKGAFFLTAAAIPHMTNGGSSIINIASDAGLVGNKGAAVYCASKGGLVLLSKALALELAPRGIRVNAICPADVQTPMIEFQAATYGEGDPEGYKKRLLSHYPQASSARFIEAGEIAQFIHYLCQPGAAPITGAALPIDFGLTAGY</sequence>
<dbReference type="Pfam" id="PF00106">
    <property type="entry name" value="adh_short"/>
    <property type="match status" value="1"/>
</dbReference>
<dbReference type="PANTHER" id="PTHR42760:SF123">
    <property type="entry name" value="OXIDOREDUCTASE"/>
    <property type="match status" value="1"/>
</dbReference>
<dbReference type="GO" id="GO:0030497">
    <property type="term" value="P:fatty acid elongation"/>
    <property type="evidence" value="ECO:0007669"/>
    <property type="project" value="TreeGrafter"/>
</dbReference>
<comment type="similarity">
    <text evidence="1 2">Belongs to the short-chain dehydrogenases/reductases (SDR) family.</text>
</comment>
<dbReference type="CDD" id="cd05233">
    <property type="entry name" value="SDR_c"/>
    <property type="match status" value="1"/>
</dbReference>
<accession>A0A8J7QX76</accession>
<dbReference type="PANTHER" id="PTHR42760">
    <property type="entry name" value="SHORT-CHAIN DEHYDROGENASES/REDUCTASES FAMILY MEMBER"/>
    <property type="match status" value="1"/>
</dbReference>